<comment type="similarity">
    <text evidence="4">Belongs to the WD repeat PAAF1/RPN14 family.</text>
</comment>
<dbReference type="InterPro" id="IPR019775">
    <property type="entry name" value="WD40_repeat_CS"/>
</dbReference>
<accession>A0AAV2PQC1</accession>
<dbReference type="InterPro" id="IPR036322">
    <property type="entry name" value="WD40_repeat_dom_sf"/>
</dbReference>
<dbReference type="Gene3D" id="2.130.10.10">
    <property type="entry name" value="YVTN repeat-like/Quinoprotein amine dehydrogenase"/>
    <property type="match status" value="1"/>
</dbReference>
<feature type="repeat" description="WD" evidence="5">
    <location>
        <begin position="169"/>
        <end position="210"/>
    </location>
</feature>
<dbReference type="PROSITE" id="PS00678">
    <property type="entry name" value="WD_REPEATS_1"/>
    <property type="match status" value="1"/>
</dbReference>
<evidence type="ECO:0000256" key="4">
    <source>
        <dbReference type="ARBA" id="ARBA00038321"/>
    </source>
</evidence>
<dbReference type="Pfam" id="PF00400">
    <property type="entry name" value="WD40"/>
    <property type="match status" value="3"/>
</dbReference>
<dbReference type="InterPro" id="IPR051179">
    <property type="entry name" value="WD_repeat_multifunction"/>
</dbReference>
<protein>
    <recommendedName>
        <fullName evidence="8">Proteasomal ATPase-associated factor 1</fullName>
    </recommendedName>
</protein>
<dbReference type="GO" id="GO:0000502">
    <property type="term" value="C:proteasome complex"/>
    <property type="evidence" value="ECO:0007669"/>
    <property type="project" value="UniProtKB-KW"/>
</dbReference>
<dbReference type="Proteomes" id="UP001497623">
    <property type="component" value="Unassembled WGS sequence"/>
</dbReference>
<evidence type="ECO:0000313" key="7">
    <source>
        <dbReference type="Proteomes" id="UP001497623"/>
    </source>
</evidence>
<evidence type="ECO:0000256" key="1">
    <source>
        <dbReference type="ARBA" id="ARBA00022574"/>
    </source>
</evidence>
<dbReference type="InterPro" id="IPR015943">
    <property type="entry name" value="WD40/YVTN_repeat-like_dom_sf"/>
</dbReference>
<keyword evidence="7" id="KW-1185">Reference proteome</keyword>
<dbReference type="PANTHER" id="PTHR19857:SF19">
    <property type="entry name" value="26S PROTEASOME REGULATORY SUBUNIT RPN14"/>
    <property type="match status" value="1"/>
</dbReference>
<feature type="non-terminal residue" evidence="6">
    <location>
        <position position="392"/>
    </location>
</feature>
<evidence type="ECO:0000256" key="2">
    <source>
        <dbReference type="ARBA" id="ARBA00022737"/>
    </source>
</evidence>
<dbReference type="AlphaFoldDB" id="A0AAV2PQC1"/>
<dbReference type="InterPro" id="IPR001680">
    <property type="entry name" value="WD40_rpt"/>
</dbReference>
<gene>
    <name evidence="6" type="ORF">MNOR_LOCUS3052</name>
</gene>
<organism evidence="6 7">
    <name type="scientific">Meganyctiphanes norvegica</name>
    <name type="common">Northern krill</name>
    <name type="synonym">Thysanopoda norvegica</name>
    <dbReference type="NCBI Taxonomy" id="48144"/>
    <lineage>
        <taxon>Eukaryota</taxon>
        <taxon>Metazoa</taxon>
        <taxon>Ecdysozoa</taxon>
        <taxon>Arthropoda</taxon>
        <taxon>Crustacea</taxon>
        <taxon>Multicrustacea</taxon>
        <taxon>Malacostraca</taxon>
        <taxon>Eumalacostraca</taxon>
        <taxon>Eucarida</taxon>
        <taxon>Euphausiacea</taxon>
        <taxon>Euphausiidae</taxon>
        <taxon>Meganyctiphanes</taxon>
    </lineage>
</organism>
<dbReference type="PROSITE" id="PS50294">
    <property type="entry name" value="WD_REPEATS_REGION"/>
    <property type="match status" value="2"/>
</dbReference>
<evidence type="ECO:0008006" key="8">
    <source>
        <dbReference type="Google" id="ProtNLM"/>
    </source>
</evidence>
<keyword evidence="3" id="KW-0647">Proteasome</keyword>
<dbReference type="EMBL" id="CAXKWB010001002">
    <property type="protein sequence ID" value="CAL4063051.1"/>
    <property type="molecule type" value="Genomic_DNA"/>
</dbReference>
<reference evidence="6 7" key="1">
    <citation type="submission" date="2024-05" db="EMBL/GenBank/DDBJ databases">
        <authorList>
            <person name="Wallberg A."/>
        </authorList>
    </citation>
    <scope>NUCLEOTIDE SEQUENCE [LARGE SCALE GENOMIC DNA]</scope>
</reference>
<evidence type="ECO:0000256" key="5">
    <source>
        <dbReference type="PROSITE-ProRule" id="PRU00221"/>
    </source>
</evidence>
<evidence type="ECO:0000313" key="6">
    <source>
        <dbReference type="EMBL" id="CAL4063051.1"/>
    </source>
</evidence>
<sequence>MTSPCRRRGTLIVANEEDGACNNDTSAWILHKHLGEKANYGKIGRQGYDDMCDSFQVNSRTARTISVTYQPSGLNTLFVAPAAVFGNVHAKSVISMDVADGGLGVSVCIDNKLHVWESSRGEVRRRLEGHLFDAYSCRLFPSGTVVLSAGGDMQLRIWDVASGACPVILKGHTAAILDTAIVERGKNIISVSRDGTARLWNCGTAECISVVFSCDSPINNCDITHVGHEVPLPNPQDQSGSIRIGTKYQIIILLCRCGLINLITCGAKEFVISSFIGSVKELCIGGVQDDISLGSISFGGTLADVHSRTTSPFVHSSASDVQCLFRFNQGFLVGRRDGLCQYYTLDGTNPCQLTGSDCDPIYSCASDNTHVYTASRDGKIRKYNIRDMQLMA</sequence>
<keyword evidence="1 5" id="KW-0853">WD repeat</keyword>
<name>A0AAV2PQC1_MEGNR</name>
<proteinExistence type="inferred from homology"/>
<evidence type="ECO:0000256" key="3">
    <source>
        <dbReference type="ARBA" id="ARBA00022942"/>
    </source>
</evidence>
<dbReference type="PROSITE" id="PS50082">
    <property type="entry name" value="WD_REPEATS_2"/>
    <property type="match status" value="2"/>
</dbReference>
<dbReference type="SMART" id="SM00320">
    <property type="entry name" value="WD40"/>
    <property type="match status" value="4"/>
</dbReference>
<feature type="repeat" description="WD" evidence="5">
    <location>
        <begin position="127"/>
        <end position="168"/>
    </location>
</feature>
<comment type="caution">
    <text evidence="6">The sequence shown here is derived from an EMBL/GenBank/DDBJ whole genome shotgun (WGS) entry which is preliminary data.</text>
</comment>
<keyword evidence="2" id="KW-0677">Repeat</keyword>
<dbReference type="PANTHER" id="PTHR19857">
    <property type="entry name" value="MITOCHONDRIAL DIVISION PROTEIN 1-RELATED"/>
    <property type="match status" value="1"/>
</dbReference>
<dbReference type="SUPFAM" id="SSF50978">
    <property type="entry name" value="WD40 repeat-like"/>
    <property type="match status" value="1"/>
</dbReference>